<dbReference type="CDD" id="cd07042">
    <property type="entry name" value="STAS_SulP_like_sulfate_transporter"/>
    <property type="match status" value="1"/>
</dbReference>
<accession>H6RHV5</accession>
<dbReference type="SUPFAM" id="SSF52091">
    <property type="entry name" value="SpoIIaa-like"/>
    <property type="match status" value="1"/>
</dbReference>
<dbReference type="EMBL" id="FO117613">
    <property type="protein sequence ID" value="CCG00616.1"/>
    <property type="molecule type" value="Genomic_DNA"/>
</dbReference>
<proteinExistence type="predicted"/>
<dbReference type="Gene3D" id="3.30.750.24">
    <property type="entry name" value="STAS domain"/>
    <property type="match status" value="1"/>
</dbReference>
<feature type="domain" description="STAS" evidence="1">
    <location>
        <begin position="34"/>
        <end position="129"/>
    </location>
</feature>
<reference evidence="2" key="1">
    <citation type="journal article" date="2012" name="Environ. Microbiol.">
        <title>Genomic content of uncultured Bacteroidetes from contrasting oceanic provinces in the North Atlantic Ocean.</title>
        <authorList>
            <person name="Gomez-Pereira P.R."/>
            <person name="Schuler M."/>
            <person name="Fuchs B.M."/>
            <person name="Bennke C."/>
            <person name="Teeling H."/>
            <person name="Waldmann J."/>
            <person name="Richter M."/>
            <person name="Barbe V."/>
            <person name="Bataille E."/>
            <person name="Glockner F.O."/>
            <person name="Amann R."/>
        </authorList>
    </citation>
    <scope>NUCLEOTIDE SEQUENCE</scope>
</reference>
<protein>
    <submittedName>
        <fullName evidence="2">Sulfate transporter</fullName>
    </submittedName>
</protein>
<evidence type="ECO:0000259" key="1">
    <source>
        <dbReference type="PROSITE" id="PS50801"/>
    </source>
</evidence>
<sequence>MFNEINFIFCLEFSLCCGNWISDSISNFYKTYKGPLFFGTTIDFESLAKQIPKNATTVIIRMGRMPYMDQSGLYVMEDVLIDLVNEGKMVLLVNILNQPKYMMEQIDIMPDLMPKERMFIDFNASMVWIKAN</sequence>
<dbReference type="AlphaFoldDB" id="H6RHV5"/>
<gene>
    <name evidence="2" type="ORF">VIS_S3DIC30017</name>
</gene>
<dbReference type="Pfam" id="PF01740">
    <property type="entry name" value="STAS"/>
    <property type="match status" value="1"/>
</dbReference>
<dbReference type="InterPro" id="IPR036513">
    <property type="entry name" value="STAS_dom_sf"/>
</dbReference>
<evidence type="ECO:0000313" key="2">
    <source>
        <dbReference type="EMBL" id="CCG00616.1"/>
    </source>
</evidence>
<name>H6RHV5_9BACT</name>
<organism evidence="2">
    <name type="scientific">uncultured Flavobacteriia bacterium</name>
    <dbReference type="NCBI Taxonomy" id="212695"/>
    <lineage>
        <taxon>Bacteria</taxon>
        <taxon>Pseudomonadati</taxon>
        <taxon>Bacteroidota</taxon>
        <taxon>Flavobacteriia</taxon>
        <taxon>environmental samples</taxon>
    </lineage>
</organism>
<reference evidence="2" key="2">
    <citation type="submission" date="2012-02" db="EMBL/GenBank/DDBJ databases">
        <authorList>
            <person name="Genoscope - CEA"/>
        </authorList>
    </citation>
    <scope>NUCLEOTIDE SEQUENCE</scope>
</reference>
<dbReference type="PROSITE" id="PS50801">
    <property type="entry name" value="STAS"/>
    <property type="match status" value="1"/>
</dbReference>
<dbReference type="InterPro" id="IPR002645">
    <property type="entry name" value="STAS_dom"/>
</dbReference>